<comment type="caution">
    <text evidence="1">The sequence shown here is derived from an EMBL/GenBank/DDBJ whole genome shotgun (WGS) entry which is preliminary data.</text>
</comment>
<dbReference type="EMBL" id="DVHE01000028">
    <property type="protein sequence ID" value="HIR50385.1"/>
    <property type="molecule type" value="Genomic_DNA"/>
</dbReference>
<dbReference type="Proteomes" id="UP000824239">
    <property type="component" value="Unassembled WGS sequence"/>
</dbReference>
<protein>
    <submittedName>
        <fullName evidence="1">Uncharacterized protein</fullName>
    </submittedName>
</protein>
<evidence type="ECO:0000313" key="2">
    <source>
        <dbReference type="Proteomes" id="UP000824239"/>
    </source>
</evidence>
<name>A0A9D1DGU8_9FIRM</name>
<organism evidence="1 2">
    <name type="scientific">Candidatus Avoscillospira avicola</name>
    <dbReference type="NCBI Taxonomy" id="2840706"/>
    <lineage>
        <taxon>Bacteria</taxon>
        <taxon>Bacillati</taxon>
        <taxon>Bacillota</taxon>
        <taxon>Clostridia</taxon>
        <taxon>Eubacteriales</taxon>
        <taxon>Oscillospiraceae</taxon>
        <taxon>Oscillospiraceae incertae sedis</taxon>
        <taxon>Candidatus Avoscillospira</taxon>
    </lineage>
</organism>
<sequence>MLDLILIFLAAAGVALVLWCLLGLLLQPVFGRNMVTLCFVRGDGRELEYRVRAYSWLREGRISGGRLALVDCGLTAHGRQVAELLCARYAWLDYCALAELSTYLDGVNPPGQVAK</sequence>
<accession>A0A9D1DGU8</accession>
<reference evidence="1" key="2">
    <citation type="journal article" date="2021" name="PeerJ">
        <title>Extensive microbial diversity within the chicken gut microbiome revealed by metagenomics and culture.</title>
        <authorList>
            <person name="Gilroy R."/>
            <person name="Ravi A."/>
            <person name="Getino M."/>
            <person name="Pursley I."/>
            <person name="Horton D.L."/>
            <person name="Alikhan N.F."/>
            <person name="Baker D."/>
            <person name="Gharbi K."/>
            <person name="Hall N."/>
            <person name="Watson M."/>
            <person name="Adriaenssens E.M."/>
            <person name="Foster-Nyarko E."/>
            <person name="Jarju S."/>
            <person name="Secka A."/>
            <person name="Antonio M."/>
            <person name="Oren A."/>
            <person name="Chaudhuri R.R."/>
            <person name="La Ragione R."/>
            <person name="Hildebrand F."/>
            <person name="Pallen M.J."/>
        </authorList>
    </citation>
    <scope>NUCLEOTIDE SEQUENCE</scope>
    <source>
        <strain evidence="1">ChiBcec15-4380</strain>
    </source>
</reference>
<reference evidence="1" key="1">
    <citation type="submission" date="2020-10" db="EMBL/GenBank/DDBJ databases">
        <authorList>
            <person name="Gilroy R."/>
        </authorList>
    </citation>
    <scope>NUCLEOTIDE SEQUENCE</scope>
    <source>
        <strain evidence="1">ChiBcec15-4380</strain>
    </source>
</reference>
<dbReference type="AlphaFoldDB" id="A0A9D1DGU8"/>
<gene>
    <name evidence="1" type="ORF">IAA53_03735</name>
</gene>
<proteinExistence type="predicted"/>
<evidence type="ECO:0000313" key="1">
    <source>
        <dbReference type="EMBL" id="HIR50385.1"/>
    </source>
</evidence>